<accession>A0A811RSZ3</accession>
<feature type="compositionally biased region" description="Polar residues" evidence="2">
    <location>
        <begin position="281"/>
        <end position="310"/>
    </location>
</feature>
<protein>
    <recommendedName>
        <fullName evidence="3">CCHC-type domain-containing protein</fullName>
    </recommendedName>
</protein>
<dbReference type="OrthoDB" id="3863715at2759"/>
<dbReference type="Proteomes" id="UP000604825">
    <property type="component" value="Unassembled WGS sequence"/>
</dbReference>
<dbReference type="GO" id="GO:0003676">
    <property type="term" value="F:nucleic acid binding"/>
    <property type="evidence" value="ECO:0007669"/>
    <property type="project" value="InterPro"/>
</dbReference>
<evidence type="ECO:0000259" key="3">
    <source>
        <dbReference type="PROSITE" id="PS50158"/>
    </source>
</evidence>
<feature type="domain" description="CCHC-type" evidence="3">
    <location>
        <begin position="73"/>
        <end position="88"/>
    </location>
</feature>
<dbReference type="PROSITE" id="PS50158">
    <property type="entry name" value="ZF_CCHC"/>
    <property type="match status" value="2"/>
</dbReference>
<sequence length="394" mass="42195">MVNTASDAEDSGINNFVPEAHLLYSLNTEQRIAWQAQILQTAAEHMAKLQEIVSVQASILKSNNGGRTPVNACFHCQEEGHFVAHCPKKDRASDGLVPHGTSLKGAQSHQGSTPGKAAGKACFRCQEGGNFVADCPKKYQASDSLVLHGTSLKGAQSHQGSTPGKAAGKACFRCQEEGHLVANCPKKYPLLFSNRDTQKQNLSPSEGKICNQTPVQFPQSSCAKGISFICGDMDHSINQSSKACKSVTRNLQSPQPSNTPGQHTGSQGPCQPSGQPVEGSRVNSDQSSGSVNTTVQSNPGVEHGATSQGTLGFHRSDAANKRQQIHAGSVAVSPIEMFQPVWLLALVDDEMLGDLACLIAIIMEFLWRISSLPRKMELGLKHEPTRKLGHGQRE</sequence>
<evidence type="ECO:0000256" key="2">
    <source>
        <dbReference type="SAM" id="MobiDB-lite"/>
    </source>
</evidence>
<dbReference type="Gene3D" id="4.10.60.10">
    <property type="entry name" value="Zinc finger, CCHC-type"/>
    <property type="match status" value="2"/>
</dbReference>
<keyword evidence="1" id="KW-0479">Metal-binding</keyword>
<evidence type="ECO:0000313" key="5">
    <source>
        <dbReference type="Proteomes" id="UP000604825"/>
    </source>
</evidence>
<feature type="domain" description="CCHC-type" evidence="3">
    <location>
        <begin position="171"/>
        <end position="186"/>
    </location>
</feature>
<evidence type="ECO:0000256" key="1">
    <source>
        <dbReference type="PROSITE-ProRule" id="PRU00047"/>
    </source>
</evidence>
<evidence type="ECO:0000313" key="4">
    <source>
        <dbReference type="EMBL" id="CAD6273132.1"/>
    </source>
</evidence>
<keyword evidence="1" id="KW-0863">Zinc-finger</keyword>
<gene>
    <name evidence="4" type="ORF">NCGR_LOCUS56399</name>
</gene>
<comment type="caution">
    <text evidence="4">The sequence shown here is derived from an EMBL/GenBank/DDBJ whole genome shotgun (WGS) entry which is preliminary data.</text>
</comment>
<dbReference type="EMBL" id="CAJGYO010000016">
    <property type="protein sequence ID" value="CAD6273132.1"/>
    <property type="molecule type" value="Genomic_DNA"/>
</dbReference>
<dbReference type="Pfam" id="PF00098">
    <property type="entry name" value="zf-CCHC"/>
    <property type="match status" value="2"/>
</dbReference>
<proteinExistence type="predicted"/>
<keyword evidence="5" id="KW-1185">Reference proteome</keyword>
<dbReference type="AlphaFoldDB" id="A0A811RSZ3"/>
<dbReference type="InterPro" id="IPR001878">
    <property type="entry name" value="Znf_CCHC"/>
</dbReference>
<dbReference type="GO" id="GO:0008270">
    <property type="term" value="F:zinc ion binding"/>
    <property type="evidence" value="ECO:0007669"/>
    <property type="project" value="UniProtKB-KW"/>
</dbReference>
<organism evidence="4 5">
    <name type="scientific">Miscanthus lutarioriparius</name>
    <dbReference type="NCBI Taxonomy" id="422564"/>
    <lineage>
        <taxon>Eukaryota</taxon>
        <taxon>Viridiplantae</taxon>
        <taxon>Streptophyta</taxon>
        <taxon>Embryophyta</taxon>
        <taxon>Tracheophyta</taxon>
        <taxon>Spermatophyta</taxon>
        <taxon>Magnoliopsida</taxon>
        <taxon>Liliopsida</taxon>
        <taxon>Poales</taxon>
        <taxon>Poaceae</taxon>
        <taxon>PACMAD clade</taxon>
        <taxon>Panicoideae</taxon>
        <taxon>Andropogonodae</taxon>
        <taxon>Andropogoneae</taxon>
        <taxon>Saccharinae</taxon>
        <taxon>Miscanthus</taxon>
    </lineage>
</organism>
<dbReference type="InterPro" id="IPR036875">
    <property type="entry name" value="Znf_CCHC_sf"/>
</dbReference>
<name>A0A811RSZ3_9POAL</name>
<dbReference type="SUPFAM" id="SSF57756">
    <property type="entry name" value="Retrovirus zinc finger-like domains"/>
    <property type="match status" value="3"/>
</dbReference>
<feature type="compositionally biased region" description="Polar residues" evidence="2">
    <location>
        <begin position="241"/>
        <end position="274"/>
    </location>
</feature>
<reference evidence="4" key="1">
    <citation type="submission" date="2020-10" db="EMBL/GenBank/DDBJ databases">
        <authorList>
            <person name="Han B."/>
            <person name="Lu T."/>
            <person name="Zhao Q."/>
            <person name="Huang X."/>
            <person name="Zhao Y."/>
        </authorList>
    </citation>
    <scope>NUCLEOTIDE SEQUENCE</scope>
</reference>
<feature type="region of interest" description="Disordered" evidence="2">
    <location>
        <begin position="241"/>
        <end position="312"/>
    </location>
</feature>
<keyword evidence="1" id="KW-0862">Zinc</keyword>
<dbReference type="SMART" id="SM00343">
    <property type="entry name" value="ZnF_C2HC"/>
    <property type="match status" value="3"/>
</dbReference>